<accession>A0A2M4D119</accession>
<organism evidence="2">
    <name type="scientific">Anopheles darlingi</name>
    <name type="common">Mosquito</name>
    <dbReference type="NCBI Taxonomy" id="43151"/>
    <lineage>
        <taxon>Eukaryota</taxon>
        <taxon>Metazoa</taxon>
        <taxon>Ecdysozoa</taxon>
        <taxon>Arthropoda</taxon>
        <taxon>Hexapoda</taxon>
        <taxon>Insecta</taxon>
        <taxon>Pterygota</taxon>
        <taxon>Neoptera</taxon>
        <taxon>Endopterygota</taxon>
        <taxon>Diptera</taxon>
        <taxon>Nematocera</taxon>
        <taxon>Culicoidea</taxon>
        <taxon>Culicidae</taxon>
        <taxon>Anophelinae</taxon>
        <taxon>Anopheles</taxon>
    </lineage>
</organism>
<reference evidence="2" key="1">
    <citation type="submission" date="2018-01" db="EMBL/GenBank/DDBJ databases">
        <title>An insight into the sialome of Amazonian anophelines.</title>
        <authorList>
            <person name="Ribeiro J.M."/>
            <person name="Scarpassa V."/>
            <person name="Calvo E."/>
        </authorList>
    </citation>
    <scope>NUCLEOTIDE SEQUENCE</scope>
</reference>
<feature type="transmembrane region" description="Helical" evidence="1">
    <location>
        <begin position="12"/>
        <end position="31"/>
    </location>
</feature>
<evidence type="ECO:0000256" key="1">
    <source>
        <dbReference type="SAM" id="Phobius"/>
    </source>
</evidence>
<keyword evidence="1" id="KW-1133">Transmembrane helix</keyword>
<keyword evidence="1" id="KW-0812">Transmembrane</keyword>
<name>A0A2M4D119_ANODA</name>
<dbReference type="AlphaFoldDB" id="A0A2M4D119"/>
<protein>
    <submittedName>
        <fullName evidence="2">Putative secreted protein</fullName>
    </submittedName>
</protein>
<keyword evidence="1" id="KW-0472">Membrane</keyword>
<sequence>MRLLLLLLRDRLLVVLLLLLLLMLRLLLLLLRSKLLTYRLLPLRWMCLVLDGVGWRWPGNTLQTGAARLLTFLLLQGGQHGRFGQARWLRR</sequence>
<proteinExistence type="predicted"/>
<evidence type="ECO:0000313" key="2">
    <source>
        <dbReference type="EMBL" id="MBW71246.1"/>
    </source>
</evidence>
<dbReference type="EMBL" id="GGFL01007068">
    <property type="protein sequence ID" value="MBW71246.1"/>
    <property type="molecule type" value="Transcribed_RNA"/>
</dbReference>